<evidence type="ECO:0000313" key="2">
    <source>
        <dbReference type="EMBL" id="KAF2480642.1"/>
    </source>
</evidence>
<dbReference type="AlphaFoldDB" id="A0A6A6PKV0"/>
<proteinExistence type="predicted"/>
<keyword evidence="3" id="KW-1185">Reference proteome</keyword>
<reference evidence="2" key="1">
    <citation type="journal article" date="2020" name="Stud. Mycol.">
        <title>101 Dothideomycetes genomes: a test case for predicting lifestyles and emergence of pathogens.</title>
        <authorList>
            <person name="Haridas S."/>
            <person name="Albert R."/>
            <person name="Binder M."/>
            <person name="Bloem J."/>
            <person name="Labutti K."/>
            <person name="Salamov A."/>
            <person name="Andreopoulos B."/>
            <person name="Baker S."/>
            <person name="Barry K."/>
            <person name="Bills G."/>
            <person name="Bluhm B."/>
            <person name="Cannon C."/>
            <person name="Castanera R."/>
            <person name="Culley D."/>
            <person name="Daum C."/>
            <person name="Ezra D."/>
            <person name="Gonzalez J."/>
            <person name="Henrissat B."/>
            <person name="Kuo A."/>
            <person name="Liang C."/>
            <person name="Lipzen A."/>
            <person name="Lutzoni F."/>
            <person name="Magnuson J."/>
            <person name="Mondo S."/>
            <person name="Nolan M."/>
            <person name="Ohm R."/>
            <person name="Pangilinan J."/>
            <person name="Park H.-J."/>
            <person name="Ramirez L."/>
            <person name="Alfaro M."/>
            <person name="Sun H."/>
            <person name="Tritt A."/>
            <person name="Yoshinaga Y."/>
            <person name="Zwiers L.-H."/>
            <person name="Turgeon B."/>
            <person name="Goodwin S."/>
            <person name="Spatafora J."/>
            <person name="Crous P."/>
            <person name="Grigoriev I."/>
        </authorList>
    </citation>
    <scope>NUCLEOTIDE SEQUENCE</scope>
    <source>
        <strain evidence="2">CBS 113389</strain>
    </source>
</reference>
<feature type="compositionally biased region" description="Low complexity" evidence="1">
    <location>
        <begin position="26"/>
        <end position="36"/>
    </location>
</feature>
<dbReference type="Proteomes" id="UP000799767">
    <property type="component" value="Unassembled WGS sequence"/>
</dbReference>
<accession>A0A6A6PKV0</accession>
<dbReference type="EMBL" id="MU001639">
    <property type="protein sequence ID" value="KAF2480642.1"/>
    <property type="molecule type" value="Genomic_DNA"/>
</dbReference>
<gene>
    <name evidence="2" type="ORF">BDY17DRAFT_196910</name>
</gene>
<organism evidence="2 3">
    <name type="scientific">Neohortaea acidophila</name>
    <dbReference type="NCBI Taxonomy" id="245834"/>
    <lineage>
        <taxon>Eukaryota</taxon>
        <taxon>Fungi</taxon>
        <taxon>Dikarya</taxon>
        <taxon>Ascomycota</taxon>
        <taxon>Pezizomycotina</taxon>
        <taxon>Dothideomycetes</taxon>
        <taxon>Dothideomycetidae</taxon>
        <taxon>Mycosphaerellales</taxon>
        <taxon>Teratosphaeriaceae</taxon>
        <taxon>Neohortaea</taxon>
    </lineage>
</organism>
<evidence type="ECO:0000313" key="3">
    <source>
        <dbReference type="Proteomes" id="UP000799767"/>
    </source>
</evidence>
<feature type="non-terminal residue" evidence="2">
    <location>
        <position position="1"/>
    </location>
</feature>
<name>A0A6A6PKV0_9PEZI</name>
<dbReference type="GeneID" id="54471063"/>
<protein>
    <submittedName>
        <fullName evidence="2">Uncharacterized protein</fullName>
    </submittedName>
</protein>
<dbReference type="RefSeq" id="XP_033587212.1">
    <property type="nucleotide sequence ID" value="XM_033730061.1"/>
</dbReference>
<sequence>SAGRSLFPNISHSIPLQFDPAQHPNSSSAFLSSSRALNHRRPNPSSRAFNHRRPNLTMSTLKVNLEIKVDERSASCNVEVPLTAIGAMTPGYHRASQKLVVDFVSAVVAKVLGAKEFKVPDAPASTSSTKRGMNGYSAEHTTKTEYELGHDFDLLNHDG</sequence>
<feature type="region of interest" description="Disordered" evidence="1">
    <location>
        <begin position="17"/>
        <end position="53"/>
    </location>
</feature>
<evidence type="ECO:0000256" key="1">
    <source>
        <dbReference type="SAM" id="MobiDB-lite"/>
    </source>
</evidence>